<proteinExistence type="predicted"/>
<reference evidence="1" key="1">
    <citation type="submission" date="2018-05" db="EMBL/GenBank/DDBJ databases">
        <authorList>
            <person name="Lanie J.A."/>
            <person name="Ng W.-L."/>
            <person name="Kazmierczak K.M."/>
            <person name="Andrzejewski T.M."/>
            <person name="Davidsen T.M."/>
            <person name="Wayne K.J."/>
            <person name="Tettelin H."/>
            <person name="Glass J.I."/>
            <person name="Rusch D."/>
            <person name="Podicherti R."/>
            <person name="Tsui H.-C.T."/>
            <person name="Winkler M.E."/>
        </authorList>
    </citation>
    <scope>NUCLEOTIDE SEQUENCE</scope>
</reference>
<gene>
    <name evidence="1" type="ORF">METZ01_LOCUS282437</name>
</gene>
<evidence type="ECO:0000313" key="1">
    <source>
        <dbReference type="EMBL" id="SVC29583.1"/>
    </source>
</evidence>
<dbReference type="EMBL" id="UINC01083664">
    <property type="protein sequence ID" value="SVC29583.1"/>
    <property type="molecule type" value="Genomic_DNA"/>
</dbReference>
<dbReference type="AlphaFoldDB" id="A0A382L1E5"/>
<name>A0A382L1E5_9ZZZZ</name>
<organism evidence="1">
    <name type="scientific">marine metagenome</name>
    <dbReference type="NCBI Taxonomy" id="408172"/>
    <lineage>
        <taxon>unclassified sequences</taxon>
        <taxon>metagenomes</taxon>
        <taxon>ecological metagenomes</taxon>
    </lineage>
</organism>
<sequence>MNIHWCRNEAEKLWWLHRENAMWFDELRATLLVAMASLRSSLRKQDPNSQKFKEGLNNLKKTRLLWKDINEAIEWEEYDGVDARRVSVLQQIEWLKPEKD</sequence>
<accession>A0A382L1E5</accession>
<protein>
    <submittedName>
        <fullName evidence="1">Uncharacterized protein</fullName>
    </submittedName>
</protein>